<dbReference type="PANTHER" id="PTHR43434">
    <property type="entry name" value="PHOSPHOGLYCOLATE PHOSPHATASE"/>
    <property type="match status" value="1"/>
</dbReference>
<gene>
    <name evidence="2" type="ORF">AArcSt2_05325</name>
</gene>
<reference evidence="2" key="2">
    <citation type="submission" date="2022-02" db="EMBL/GenBank/DDBJ databases">
        <authorList>
            <person name="Elcheninov A.G."/>
            <person name="Sorokin D.Y."/>
            <person name="Kublanov I.V."/>
        </authorList>
    </citation>
    <scope>NUCLEOTIDE SEQUENCE</scope>
    <source>
        <strain evidence="2">AArc-St2</strain>
    </source>
</reference>
<dbReference type="EMBL" id="JAKRVX010000002">
    <property type="protein sequence ID" value="MCL9816362.1"/>
    <property type="molecule type" value="Genomic_DNA"/>
</dbReference>
<dbReference type="Proteomes" id="UP001203207">
    <property type="component" value="Unassembled WGS sequence"/>
</dbReference>
<dbReference type="SUPFAM" id="SSF56784">
    <property type="entry name" value="HAD-like"/>
    <property type="match status" value="1"/>
</dbReference>
<accession>A0AAE3FVK8</accession>
<dbReference type="AlphaFoldDB" id="A0AAE3FVK8"/>
<protein>
    <submittedName>
        <fullName evidence="2">HAD family hydrolase</fullName>
    </submittedName>
</protein>
<dbReference type="GO" id="GO:0006281">
    <property type="term" value="P:DNA repair"/>
    <property type="evidence" value="ECO:0007669"/>
    <property type="project" value="TreeGrafter"/>
</dbReference>
<dbReference type="Gene3D" id="1.10.150.240">
    <property type="entry name" value="Putative phosphatase, domain 2"/>
    <property type="match status" value="1"/>
</dbReference>
<dbReference type="SFLD" id="SFLDG01129">
    <property type="entry name" value="C1.5:_HAD__Beta-PGM__Phosphata"/>
    <property type="match status" value="1"/>
</dbReference>
<evidence type="ECO:0000313" key="2">
    <source>
        <dbReference type="EMBL" id="MCL9816362.1"/>
    </source>
</evidence>
<dbReference type="InterPro" id="IPR050155">
    <property type="entry name" value="HAD-like_hydrolase_sf"/>
</dbReference>
<dbReference type="InterPro" id="IPR023214">
    <property type="entry name" value="HAD_sf"/>
</dbReference>
<dbReference type="NCBIfam" id="TIGR01549">
    <property type="entry name" value="HAD-SF-IA-v1"/>
    <property type="match status" value="1"/>
</dbReference>
<dbReference type="InterPro" id="IPR041492">
    <property type="entry name" value="HAD_2"/>
</dbReference>
<comment type="similarity">
    <text evidence="1">Belongs to the HAD-like hydrolase superfamily.</text>
</comment>
<organism evidence="2 3">
    <name type="scientific">Natronocalculus amylovorans</name>
    <dbReference type="NCBI Taxonomy" id="2917812"/>
    <lineage>
        <taxon>Archaea</taxon>
        <taxon>Methanobacteriati</taxon>
        <taxon>Methanobacteriota</taxon>
        <taxon>Stenosarchaea group</taxon>
        <taxon>Halobacteria</taxon>
        <taxon>Halobacteriales</taxon>
        <taxon>Haloferacaceae</taxon>
        <taxon>Natronocalculus</taxon>
    </lineage>
</organism>
<comment type="caution">
    <text evidence="2">The sequence shown here is derived from an EMBL/GenBank/DDBJ whole genome shotgun (WGS) entry which is preliminary data.</text>
</comment>
<dbReference type="InterPro" id="IPR006439">
    <property type="entry name" value="HAD-SF_hydro_IA"/>
</dbReference>
<dbReference type="InterPro" id="IPR023198">
    <property type="entry name" value="PGP-like_dom2"/>
</dbReference>
<dbReference type="Gene3D" id="3.40.50.1000">
    <property type="entry name" value="HAD superfamily/HAD-like"/>
    <property type="match status" value="1"/>
</dbReference>
<sequence length="223" mass="25107">MYDAVLFDNDGVLVSRTAYEALQEAAWTTFMTLGIENPDPDDVESIVIGVSPETVQTLSDRYDVDPDTLWETRDEITAQRQYDEIDAGRKTPYNDVNALSRLGMPLGIISSNQQATVDYLVDRFSFYQSFSLAYGREPEIVSLERKKPAPFYLERAVNELEADTALFVGDNDSDMRAAANAGIDSAFIRRPHRHHHNPTPEPTYIVNDLHDVVDICRRGVSMA</sequence>
<proteinExistence type="inferred from homology"/>
<name>A0AAE3FVK8_9EURY</name>
<dbReference type="Pfam" id="PF13419">
    <property type="entry name" value="HAD_2"/>
    <property type="match status" value="1"/>
</dbReference>
<keyword evidence="3" id="KW-1185">Reference proteome</keyword>
<dbReference type="RefSeq" id="WP_250583341.1">
    <property type="nucleotide sequence ID" value="NZ_JAKRVX010000002.1"/>
</dbReference>
<evidence type="ECO:0000313" key="3">
    <source>
        <dbReference type="Proteomes" id="UP001203207"/>
    </source>
</evidence>
<dbReference type="GO" id="GO:0008967">
    <property type="term" value="F:phosphoglycolate phosphatase activity"/>
    <property type="evidence" value="ECO:0007669"/>
    <property type="project" value="TreeGrafter"/>
</dbReference>
<dbReference type="SFLD" id="SFLDS00003">
    <property type="entry name" value="Haloacid_Dehalogenase"/>
    <property type="match status" value="1"/>
</dbReference>
<dbReference type="PANTHER" id="PTHR43434:SF1">
    <property type="entry name" value="PHOSPHOGLYCOLATE PHOSPHATASE"/>
    <property type="match status" value="1"/>
</dbReference>
<reference evidence="2" key="1">
    <citation type="journal article" date="2022" name="Syst. Appl. Microbiol.">
        <title>Natronocalculus amylovorans gen. nov., sp. nov., and Natranaeroarchaeum aerophilus sp. nov., dominant culturable amylolytic natronoarchaea from hypersaline soda lakes in southwestern Siberia.</title>
        <authorList>
            <person name="Sorokin D.Y."/>
            <person name="Elcheninov A.G."/>
            <person name="Khizhniak T.V."/>
            <person name="Koenen M."/>
            <person name="Bale N.J."/>
            <person name="Damste J.S.S."/>
            <person name="Kublanov I.V."/>
        </authorList>
    </citation>
    <scope>NUCLEOTIDE SEQUENCE</scope>
    <source>
        <strain evidence="2">AArc-St2</strain>
    </source>
</reference>
<keyword evidence="2" id="KW-0378">Hydrolase</keyword>
<evidence type="ECO:0000256" key="1">
    <source>
        <dbReference type="ARBA" id="ARBA00007958"/>
    </source>
</evidence>
<dbReference type="InterPro" id="IPR036412">
    <property type="entry name" value="HAD-like_sf"/>
</dbReference>